<dbReference type="AlphaFoldDB" id="A0A174B6E8"/>
<proteinExistence type="predicted"/>
<dbReference type="Proteomes" id="UP000095787">
    <property type="component" value="Unassembled WGS sequence"/>
</dbReference>
<reference evidence="1 2" key="1">
    <citation type="submission" date="2015-09" db="EMBL/GenBank/DDBJ databases">
        <authorList>
            <consortium name="Pathogen Informatics"/>
        </authorList>
    </citation>
    <scope>NUCLEOTIDE SEQUENCE [LARGE SCALE GENOMIC DNA]</scope>
    <source>
        <strain evidence="1 2">2789STDY5834841</strain>
    </source>
</reference>
<protein>
    <submittedName>
        <fullName evidence="1">Uncharacterized protein</fullName>
    </submittedName>
</protein>
<gene>
    <name evidence="1" type="ORF">ERS852456_01257</name>
</gene>
<evidence type="ECO:0000313" key="1">
    <source>
        <dbReference type="EMBL" id="CUN96397.1"/>
    </source>
</evidence>
<sequence>MIKAYYENSKGEILNLLSYPFLTAEADWFDAEWEDDVGGFIRTVQLDVFGKNEEDVSQNMEQLYRVLGADAEAGKFGKLYVNDTYLPCRIKASKKVTWKSFTVIETELSFTAEKLSWVMVESRSFYPQTEASALEGLNFPFNFLFDFTDARKGTAVWEVDHIGSNDYQMIVYGPCLNPRILINEQIIEVFVTLEKEEYMIIDSRDYTVQKYLVNGTVQNLFHDRALGKSIFEQLPSGLLKINWSGEFGFDLTLFLERREAKW</sequence>
<organism evidence="1 2">
    <name type="scientific">[Ruminococcus] torques</name>
    <dbReference type="NCBI Taxonomy" id="33039"/>
    <lineage>
        <taxon>Bacteria</taxon>
        <taxon>Bacillati</taxon>
        <taxon>Bacillota</taxon>
        <taxon>Clostridia</taxon>
        <taxon>Lachnospirales</taxon>
        <taxon>Lachnospiraceae</taxon>
        <taxon>Mediterraneibacter</taxon>
    </lineage>
</organism>
<dbReference type="EMBL" id="CYZO01000014">
    <property type="protein sequence ID" value="CUN96397.1"/>
    <property type="molecule type" value="Genomic_DNA"/>
</dbReference>
<dbReference type="RefSeq" id="WP_055158827.1">
    <property type="nucleotide sequence ID" value="NZ_CYZO01000014.1"/>
</dbReference>
<evidence type="ECO:0000313" key="2">
    <source>
        <dbReference type="Proteomes" id="UP000095787"/>
    </source>
</evidence>
<name>A0A174B6E8_9FIRM</name>
<accession>A0A174B6E8</accession>